<keyword evidence="2" id="KW-1185">Reference proteome</keyword>
<evidence type="ECO:0000313" key="2">
    <source>
        <dbReference type="Proteomes" id="UP000031668"/>
    </source>
</evidence>
<proteinExistence type="predicted"/>
<organism evidence="1 2">
    <name type="scientific">Thelohanellus kitauei</name>
    <name type="common">Myxosporean</name>
    <dbReference type="NCBI Taxonomy" id="669202"/>
    <lineage>
        <taxon>Eukaryota</taxon>
        <taxon>Metazoa</taxon>
        <taxon>Cnidaria</taxon>
        <taxon>Myxozoa</taxon>
        <taxon>Myxosporea</taxon>
        <taxon>Bivalvulida</taxon>
        <taxon>Platysporina</taxon>
        <taxon>Myxobolidae</taxon>
        <taxon>Thelohanellus</taxon>
    </lineage>
</organism>
<reference evidence="1 2" key="1">
    <citation type="journal article" date="2014" name="Genome Biol. Evol.">
        <title>The genome of the myxosporean Thelohanellus kitauei shows adaptations to nutrient acquisition within its fish host.</title>
        <authorList>
            <person name="Yang Y."/>
            <person name="Xiong J."/>
            <person name="Zhou Z."/>
            <person name="Huo F."/>
            <person name="Miao W."/>
            <person name="Ran C."/>
            <person name="Liu Y."/>
            <person name="Zhang J."/>
            <person name="Feng J."/>
            <person name="Wang M."/>
            <person name="Wang M."/>
            <person name="Wang L."/>
            <person name="Yao B."/>
        </authorList>
    </citation>
    <scope>NUCLEOTIDE SEQUENCE [LARGE SCALE GENOMIC DNA]</scope>
    <source>
        <strain evidence="1">Wuqing</strain>
    </source>
</reference>
<dbReference type="EMBL" id="JWZT01004873">
    <property type="protein sequence ID" value="KII62808.1"/>
    <property type="molecule type" value="Genomic_DNA"/>
</dbReference>
<evidence type="ECO:0000313" key="1">
    <source>
        <dbReference type="EMBL" id="KII62808.1"/>
    </source>
</evidence>
<accession>A0A0C2IBV2</accession>
<protein>
    <submittedName>
        <fullName evidence="1">Uncharacterized protein</fullName>
    </submittedName>
</protein>
<dbReference type="Proteomes" id="UP000031668">
    <property type="component" value="Unassembled WGS sequence"/>
</dbReference>
<comment type="caution">
    <text evidence="1">The sequence shown here is derived from an EMBL/GenBank/DDBJ whole genome shotgun (WGS) entry which is preliminary data.</text>
</comment>
<dbReference type="AlphaFoldDB" id="A0A0C2IBV2"/>
<sequence length="244" mass="27332">MPSSFSPHIPKAVVILNNQNIQGYHNRMPHYKRSSIGWGHSDPLESFIFQRDTLLGDIGCLNPAEIEPAPPPHLCRLRLGTSWPTIGCRRTSANLPRSVRVWKHTIGGINSRVAIDTIDSPTPTKWSQKSGIKVPLPKSGGFLWNIKSKKLPTIETNMDSEYFDIVDYNFHLFSRRLQLIARLAANTGEDFSNTGYVTTRADTWGEGATPQINITKCGLDSTYRVLLTMLTNIQIRQPFSETVG</sequence>
<name>A0A0C2IBV2_THEKT</name>
<gene>
    <name evidence="1" type="ORF">RF11_08984</name>
</gene>